<dbReference type="PROSITE" id="PS50940">
    <property type="entry name" value="CHIT_BIND_II"/>
    <property type="match status" value="2"/>
</dbReference>
<dbReference type="AlphaFoldDB" id="A0A0B7BB16"/>
<dbReference type="Gene3D" id="3.40.50.410">
    <property type="entry name" value="von Willebrand factor, type A domain"/>
    <property type="match status" value="1"/>
</dbReference>
<dbReference type="InterPro" id="IPR036508">
    <property type="entry name" value="Chitin-bd_dom_sf"/>
</dbReference>
<evidence type="ECO:0000256" key="1">
    <source>
        <dbReference type="SAM" id="SignalP"/>
    </source>
</evidence>
<proteinExistence type="predicted"/>
<organism evidence="3">
    <name type="scientific">Arion vulgaris</name>
    <dbReference type="NCBI Taxonomy" id="1028688"/>
    <lineage>
        <taxon>Eukaryota</taxon>
        <taxon>Metazoa</taxon>
        <taxon>Spiralia</taxon>
        <taxon>Lophotrochozoa</taxon>
        <taxon>Mollusca</taxon>
        <taxon>Gastropoda</taxon>
        <taxon>Heterobranchia</taxon>
        <taxon>Euthyneura</taxon>
        <taxon>Panpulmonata</taxon>
        <taxon>Eupulmonata</taxon>
        <taxon>Stylommatophora</taxon>
        <taxon>Helicina</taxon>
        <taxon>Arionoidea</taxon>
        <taxon>Arionidae</taxon>
        <taxon>Arion</taxon>
    </lineage>
</organism>
<keyword evidence="1" id="KW-0732">Signal</keyword>
<dbReference type="InterPro" id="IPR036465">
    <property type="entry name" value="vWFA_dom_sf"/>
</dbReference>
<evidence type="ECO:0000313" key="3">
    <source>
        <dbReference type="EMBL" id="CEK90534.1"/>
    </source>
</evidence>
<dbReference type="SMART" id="SM00494">
    <property type="entry name" value="ChtBD2"/>
    <property type="match status" value="2"/>
</dbReference>
<evidence type="ECO:0000313" key="4">
    <source>
        <dbReference type="EMBL" id="CEK90536.1"/>
    </source>
</evidence>
<dbReference type="GO" id="GO:0008061">
    <property type="term" value="F:chitin binding"/>
    <property type="evidence" value="ECO:0007669"/>
    <property type="project" value="InterPro"/>
</dbReference>
<dbReference type="SUPFAM" id="SSF53300">
    <property type="entry name" value="vWA-like"/>
    <property type="match status" value="1"/>
</dbReference>
<dbReference type="SUPFAM" id="SSF57625">
    <property type="entry name" value="Invertebrate chitin-binding proteins"/>
    <property type="match status" value="2"/>
</dbReference>
<sequence length="662" mass="72626">MTMATLTTLTFACVILAVSAQICPPTEVMFLFDQSENAARASSTDRVLTPFNLLKDAVTNFLTNSLVANAANFQVGAYGYSSSSNQVTIFPPGSSPSQALGGINNIGTGTNAGSWTFRGMEMVSAPRLQNNLLIIVTSQGSGFQARRDEARTQAIRLGSLGWRPYTIFLQGINVVDLEELLIVNANLQPSFLIDRNPVDPLDPKSYRELTGEFMSIINSILCTGTTTTTTTLPPRTRPTTPRVSGLCDNCLFDAGYGFDFDPVSCDTFYQCFPNSQPIKKHCPDGTFWDGSKCDHMNEVPCPTATCDSTTIQSRYTSGKCCNKLYECINGQLVVQNCPVGQMYDANSRGCFTPANITVSCESTGKYLCDVDMRGPIQSTDCAGYSPDPFGDPCKYLFMGISNSVAAGTRWEQSICSLTFSQGNLCLNTNVTDRDFTGTGGPAAVCNAVFTSTFDFGSRAVYSERLQRNLDVFVSVQEALLADNALIFNQQMLDPFLYYYFFNNRELASNIAFRLRFRLENAQINVEYDLLSNNYCPMCPETISITVTATSSARHVITATFLTDFGNTVSTSAILDKRNILDRMEIIVIFGDATVYGRAYEISNNNVAYQSVDFNTVSKESGSKIETNRCGIQIGRGSHRNFVGSVDDFSFYEYCQSIGSLLQ</sequence>
<feature type="signal peptide" evidence="1">
    <location>
        <begin position="1"/>
        <end position="20"/>
    </location>
</feature>
<dbReference type="Gene3D" id="2.170.140.10">
    <property type="entry name" value="Chitin binding domain"/>
    <property type="match status" value="2"/>
</dbReference>
<dbReference type="InterPro" id="IPR002557">
    <property type="entry name" value="Chitin-bd_dom"/>
</dbReference>
<dbReference type="EMBL" id="HACG01043671">
    <property type="protein sequence ID" value="CEK90536.1"/>
    <property type="molecule type" value="Transcribed_RNA"/>
</dbReference>
<name>A0A0B7BB16_9EUPU</name>
<dbReference type="EMBL" id="HACG01043669">
    <property type="protein sequence ID" value="CEK90534.1"/>
    <property type="molecule type" value="Transcribed_RNA"/>
</dbReference>
<dbReference type="SMART" id="SM00327">
    <property type="entry name" value="VWA"/>
    <property type="match status" value="1"/>
</dbReference>
<feature type="domain" description="Chitin-binding type-2" evidence="2">
    <location>
        <begin position="303"/>
        <end position="362"/>
    </location>
</feature>
<feature type="domain" description="Chitin-binding type-2" evidence="2">
    <location>
        <begin position="247"/>
        <end position="301"/>
    </location>
</feature>
<protein>
    <recommendedName>
        <fullName evidence="2">Chitin-binding type-2 domain-containing protein</fullName>
    </recommendedName>
</protein>
<dbReference type="Pfam" id="PF01607">
    <property type="entry name" value="CBM_14"/>
    <property type="match status" value="1"/>
</dbReference>
<reference evidence="3" key="1">
    <citation type="submission" date="2014-12" db="EMBL/GenBank/DDBJ databases">
        <title>Insight into the proteome of Arion vulgaris.</title>
        <authorList>
            <person name="Aradska J."/>
            <person name="Bulat T."/>
            <person name="Smidak R."/>
            <person name="Sarate P."/>
            <person name="Gangsoo J."/>
            <person name="Sialana F."/>
            <person name="Bilban M."/>
            <person name="Lubec G."/>
        </authorList>
    </citation>
    <scope>NUCLEOTIDE SEQUENCE</scope>
    <source>
        <tissue evidence="3">Skin</tissue>
    </source>
</reference>
<dbReference type="GO" id="GO:0005576">
    <property type="term" value="C:extracellular region"/>
    <property type="evidence" value="ECO:0007669"/>
    <property type="project" value="InterPro"/>
</dbReference>
<accession>A0A0B7BB16</accession>
<feature type="chain" id="PRO_5007391533" description="Chitin-binding type-2 domain-containing protein" evidence="1">
    <location>
        <begin position="21"/>
        <end position="662"/>
    </location>
</feature>
<evidence type="ECO:0000259" key="2">
    <source>
        <dbReference type="PROSITE" id="PS50940"/>
    </source>
</evidence>
<gene>
    <name evidence="3" type="primary">ORF177358</name>
    <name evidence="4" type="synonym">ORF177370</name>
</gene>
<dbReference type="InterPro" id="IPR002035">
    <property type="entry name" value="VWF_A"/>
</dbReference>